<keyword evidence="3" id="KW-1185">Reference proteome</keyword>
<evidence type="ECO:0000313" key="2">
    <source>
        <dbReference type="EMBL" id="MDU0338720.1"/>
    </source>
</evidence>
<protein>
    <submittedName>
        <fullName evidence="2">Uncharacterized protein</fullName>
    </submittedName>
</protein>
<gene>
    <name evidence="2" type="ORF">RKE40_02455</name>
</gene>
<accession>A0ABU3S1P9</accession>
<comment type="caution">
    <text evidence="2">The sequence shown here is derived from an EMBL/GenBank/DDBJ whole genome shotgun (WGS) entry which is preliminary data.</text>
</comment>
<dbReference type="EMBL" id="JAWDID010000002">
    <property type="protein sequence ID" value="MDU0338720.1"/>
    <property type="molecule type" value="Genomic_DNA"/>
</dbReference>
<sequence length="118" mass="11966">MRQSLIPSRTRPEGRTRLRDGLAIAALIISSGLIALTGLPGRSDARSEELAAVFPPWTSSSEAAASSLAAGMRVLRSGALPFVMIVAAGEDEAVRPAGALLLLRLEGLAGCLSGGGAA</sequence>
<keyword evidence="1" id="KW-1133">Transmembrane helix</keyword>
<reference evidence="2 3" key="1">
    <citation type="submission" date="2023-09" db="EMBL/GenBank/DDBJ databases">
        <title>Whole genome shotgun sequencing (WGS) of Bosea sp. ZW T0_25, isolated from stored onions (Allium cepa).</title>
        <authorList>
            <person name="Stoll D.A."/>
            <person name="Huch M."/>
        </authorList>
    </citation>
    <scope>NUCLEOTIDE SEQUENCE [LARGE SCALE GENOMIC DNA]</scope>
    <source>
        <strain evidence="2 3">ZW T0_25</strain>
    </source>
</reference>
<evidence type="ECO:0000313" key="3">
    <source>
        <dbReference type="Proteomes" id="UP001254257"/>
    </source>
</evidence>
<keyword evidence="1" id="KW-0812">Transmembrane</keyword>
<dbReference type="RefSeq" id="WP_316016656.1">
    <property type="nucleotide sequence ID" value="NZ_JAWDID010000002.1"/>
</dbReference>
<feature type="transmembrane region" description="Helical" evidence="1">
    <location>
        <begin position="21"/>
        <end position="39"/>
    </location>
</feature>
<organism evidence="2 3">
    <name type="scientific">Bosea rubneri</name>
    <dbReference type="NCBI Taxonomy" id="3075434"/>
    <lineage>
        <taxon>Bacteria</taxon>
        <taxon>Pseudomonadati</taxon>
        <taxon>Pseudomonadota</taxon>
        <taxon>Alphaproteobacteria</taxon>
        <taxon>Hyphomicrobiales</taxon>
        <taxon>Boseaceae</taxon>
        <taxon>Bosea</taxon>
    </lineage>
</organism>
<proteinExistence type="predicted"/>
<evidence type="ECO:0000256" key="1">
    <source>
        <dbReference type="SAM" id="Phobius"/>
    </source>
</evidence>
<keyword evidence="1" id="KW-0472">Membrane</keyword>
<name>A0ABU3S1P9_9HYPH</name>
<dbReference type="Proteomes" id="UP001254257">
    <property type="component" value="Unassembled WGS sequence"/>
</dbReference>